<reference evidence="1 2" key="1">
    <citation type="submission" date="2016-10" db="EMBL/GenBank/DDBJ databases">
        <authorList>
            <person name="de Groot N.N."/>
        </authorList>
    </citation>
    <scope>NUCLEOTIDE SEQUENCE [LARGE SCALE GENOMIC DNA]</scope>
    <source>
        <strain evidence="1 2">NP_1H</strain>
    </source>
</reference>
<dbReference type="STRING" id="335973.SAMN04488693_11547"/>
<dbReference type="EMBL" id="FNDT01000015">
    <property type="protein sequence ID" value="SDI60475.1"/>
    <property type="molecule type" value="Genomic_DNA"/>
</dbReference>
<gene>
    <name evidence="1" type="ORF">SAMN04488693_11547</name>
</gene>
<keyword evidence="2" id="KW-1185">Reference proteome</keyword>
<organism evidence="1 2">
    <name type="scientific">Arthrobacter subterraneus</name>
    <dbReference type="NCBI Taxonomy" id="335973"/>
    <lineage>
        <taxon>Bacteria</taxon>
        <taxon>Bacillati</taxon>
        <taxon>Actinomycetota</taxon>
        <taxon>Actinomycetes</taxon>
        <taxon>Micrococcales</taxon>
        <taxon>Micrococcaceae</taxon>
        <taxon>Arthrobacter</taxon>
    </lineage>
</organism>
<protein>
    <submittedName>
        <fullName evidence="1">Uncharacterized protein</fullName>
    </submittedName>
</protein>
<sequence length="67" mass="7815">METNHKISPEDPFPEDLTVLTDVEVEILNSRIHRELEAEYAEGLPEPETEARLEEINLELNRREQEG</sequence>
<evidence type="ECO:0000313" key="2">
    <source>
        <dbReference type="Proteomes" id="UP000199258"/>
    </source>
</evidence>
<proteinExistence type="predicted"/>
<dbReference type="AlphaFoldDB" id="A0A1G8LXT8"/>
<evidence type="ECO:0000313" key="1">
    <source>
        <dbReference type="EMBL" id="SDI60475.1"/>
    </source>
</evidence>
<dbReference type="Proteomes" id="UP000199258">
    <property type="component" value="Unassembled WGS sequence"/>
</dbReference>
<name>A0A1G8LXT8_9MICC</name>
<dbReference type="RefSeq" id="WP_084033464.1">
    <property type="nucleotide sequence ID" value="NZ_JBIVSK010000014.1"/>
</dbReference>
<accession>A0A1G8LXT8</accession>
<dbReference type="OrthoDB" id="4954900at2"/>